<accession>A0A6I3T0L0</accession>
<dbReference type="AlphaFoldDB" id="A0A6I3T0L0"/>
<feature type="compositionally biased region" description="Pro residues" evidence="1">
    <location>
        <begin position="22"/>
        <end position="36"/>
    </location>
</feature>
<feature type="compositionally biased region" description="Basic and acidic residues" evidence="1">
    <location>
        <begin position="51"/>
        <end position="61"/>
    </location>
</feature>
<comment type="caution">
    <text evidence="3">The sequence shown here is derived from an EMBL/GenBank/DDBJ whole genome shotgun (WGS) entry which is preliminary data.</text>
</comment>
<proteinExistence type="predicted"/>
<protein>
    <submittedName>
        <fullName evidence="3">Uncharacterized protein</fullName>
    </submittedName>
</protein>
<dbReference type="RefSeq" id="WP_155472401.1">
    <property type="nucleotide sequence ID" value="NZ_BMKG01000011.1"/>
</dbReference>
<reference evidence="5" key="2">
    <citation type="journal article" date="2019" name="Int. J. Syst. Evol. Microbiol.">
        <title>The Global Catalogue of Microorganisms (GCM) 10K type strain sequencing project: providing services to taxonomists for standard genome sequencing and annotation.</title>
        <authorList>
            <consortium name="The Broad Institute Genomics Platform"/>
            <consortium name="The Broad Institute Genome Sequencing Center for Infectious Disease"/>
            <person name="Wu L."/>
            <person name="Ma J."/>
        </authorList>
    </citation>
    <scope>NUCLEOTIDE SEQUENCE [LARGE SCALE GENOMIC DNA]</scope>
    <source>
        <strain evidence="5">CGMCC 1.15931</strain>
    </source>
</reference>
<dbReference type="EMBL" id="BMKG01000011">
    <property type="protein sequence ID" value="GGC05726.1"/>
    <property type="molecule type" value="Genomic_DNA"/>
</dbReference>
<feature type="region of interest" description="Disordered" evidence="1">
    <location>
        <begin position="17"/>
        <end position="61"/>
    </location>
</feature>
<dbReference type="Proteomes" id="UP000622638">
    <property type="component" value="Unassembled WGS sequence"/>
</dbReference>
<keyword evidence="5" id="KW-1185">Reference proteome</keyword>
<sequence>MELFTIVSPRGLRIEAHRAPDLPVPVDDPSPVPQPAHPHHPNAPVEQDDPVPDKNPEVRVH</sequence>
<reference evidence="2" key="4">
    <citation type="submission" date="2024-05" db="EMBL/GenBank/DDBJ databases">
        <authorList>
            <person name="Sun Q."/>
            <person name="Zhou Y."/>
        </authorList>
    </citation>
    <scope>NUCLEOTIDE SEQUENCE</scope>
    <source>
        <strain evidence="2">CGMCC 1.15931</strain>
    </source>
</reference>
<evidence type="ECO:0000313" key="3">
    <source>
        <dbReference type="EMBL" id="MTV55121.1"/>
    </source>
</evidence>
<dbReference type="Proteomes" id="UP000430634">
    <property type="component" value="Unassembled WGS sequence"/>
</dbReference>
<organism evidence="3 4">
    <name type="scientific">Pseudoduganella buxea</name>
    <dbReference type="NCBI Taxonomy" id="1949069"/>
    <lineage>
        <taxon>Bacteria</taxon>
        <taxon>Pseudomonadati</taxon>
        <taxon>Pseudomonadota</taxon>
        <taxon>Betaproteobacteria</taxon>
        <taxon>Burkholderiales</taxon>
        <taxon>Oxalobacteraceae</taxon>
        <taxon>Telluria group</taxon>
        <taxon>Pseudoduganella</taxon>
    </lineage>
</organism>
<evidence type="ECO:0000313" key="4">
    <source>
        <dbReference type="Proteomes" id="UP000430634"/>
    </source>
</evidence>
<evidence type="ECO:0000313" key="2">
    <source>
        <dbReference type="EMBL" id="GGC05726.1"/>
    </source>
</evidence>
<reference evidence="2" key="1">
    <citation type="journal article" date="2014" name="Int. J. Syst. Evol. Microbiol.">
        <title>Complete genome of a new Firmicutes species belonging to the dominant human colonic microbiota ('Ruminococcus bicirculans') reveals two chromosomes and a selective capacity to utilize plant glucans.</title>
        <authorList>
            <consortium name="NISC Comparative Sequencing Program"/>
            <person name="Wegmann U."/>
            <person name="Louis P."/>
            <person name="Goesmann A."/>
            <person name="Henrissat B."/>
            <person name="Duncan S.H."/>
            <person name="Flint H.J."/>
        </authorList>
    </citation>
    <scope>NUCLEOTIDE SEQUENCE</scope>
    <source>
        <strain evidence="2">CGMCC 1.15931</strain>
    </source>
</reference>
<name>A0A6I3T0L0_9BURK</name>
<reference evidence="3 4" key="3">
    <citation type="submission" date="2019-11" db="EMBL/GenBank/DDBJ databases">
        <title>Type strains purchased from KCTC, JCM and DSMZ.</title>
        <authorList>
            <person name="Lu H."/>
        </authorList>
    </citation>
    <scope>NUCLEOTIDE SEQUENCE [LARGE SCALE GENOMIC DNA]</scope>
    <source>
        <strain evidence="3 4">KCTC 52429</strain>
    </source>
</reference>
<gene>
    <name evidence="2" type="ORF">GCM10011572_29500</name>
    <name evidence="3" type="ORF">GM672_20530</name>
</gene>
<evidence type="ECO:0000313" key="5">
    <source>
        <dbReference type="Proteomes" id="UP000622638"/>
    </source>
</evidence>
<evidence type="ECO:0000256" key="1">
    <source>
        <dbReference type="SAM" id="MobiDB-lite"/>
    </source>
</evidence>
<dbReference type="EMBL" id="WNKZ01000072">
    <property type="protein sequence ID" value="MTV55121.1"/>
    <property type="molecule type" value="Genomic_DNA"/>
</dbReference>